<dbReference type="EMBL" id="CBFV010000019">
    <property type="protein sequence ID" value="CDC70567.1"/>
    <property type="molecule type" value="Genomic_DNA"/>
</dbReference>
<name>R6UIE8_9FIRM</name>
<comment type="caution">
    <text evidence="2">The sequence shown here is derived from an EMBL/GenBank/DDBJ whole genome shotgun (WGS) entry which is preliminary data.</text>
</comment>
<evidence type="ECO:0000313" key="3">
    <source>
        <dbReference type="Proteomes" id="UP000018162"/>
    </source>
</evidence>
<proteinExistence type="predicted"/>
<evidence type="ECO:0000256" key="1">
    <source>
        <dbReference type="SAM" id="Phobius"/>
    </source>
</evidence>
<evidence type="ECO:0000313" key="2">
    <source>
        <dbReference type="EMBL" id="CDC70567.1"/>
    </source>
</evidence>
<protein>
    <submittedName>
        <fullName evidence="2">Uncharacterized protein</fullName>
    </submittedName>
</protein>
<reference evidence="2" key="1">
    <citation type="submission" date="2012-11" db="EMBL/GenBank/DDBJ databases">
        <title>Dependencies among metagenomic species, viruses, plasmids and units of genetic variation.</title>
        <authorList>
            <person name="Nielsen H.B."/>
            <person name="Almeida M."/>
            <person name="Juncker A.S."/>
            <person name="Rasmussen S."/>
            <person name="Li J."/>
            <person name="Sunagawa S."/>
            <person name="Plichta D."/>
            <person name="Gautier L."/>
            <person name="Le Chatelier E."/>
            <person name="Peletier E."/>
            <person name="Bonde I."/>
            <person name="Nielsen T."/>
            <person name="Manichanh C."/>
            <person name="Arumugam M."/>
            <person name="Batto J."/>
            <person name="Santos M.B.Q.D."/>
            <person name="Blom N."/>
            <person name="Borruel N."/>
            <person name="Burgdorf K.S."/>
            <person name="Boumezbeur F."/>
            <person name="Casellas F."/>
            <person name="Dore J."/>
            <person name="Guarner F."/>
            <person name="Hansen T."/>
            <person name="Hildebrand F."/>
            <person name="Kaas R.S."/>
            <person name="Kennedy S."/>
            <person name="Kristiansen K."/>
            <person name="Kultima J.R."/>
            <person name="Leonard P."/>
            <person name="Levenez F."/>
            <person name="Lund O."/>
            <person name="Moumen B."/>
            <person name="Le Paslier D."/>
            <person name="Pons N."/>
            <person name="Pedersen O."/>
            <person name="Prifti E."/>
            <person name="Qin J."/>
            <person name="Raes J."/>
            <person name="Tap J."/>
            <person name="Tims S."/>
            <person name="Ussery D.W."/>
            <person name="Yamada T."/>
            <person name="MetaHit consortium"/>
            <person name="Renault P."/>
            <person name="Sicheritz-Ponten T."/>
            <person name="Bork P."/>
            <person name="Wang J."/>
            <person name="Brunak S."/>
            <person name="Ehrlich S.D."/>
        </authorList>
    </citation>
    <scope>NUCLEOTIDE SEQUENCE [LARGE SCALE GENOMIC DNA]</scope>
</reference>
<dbReference type="Proteomes" id="UP000018162">
    <property type="component" value="Unassembled WGS sequence"/>
</dbReference>
<dbReference type="AlphaFoldDB" id="R6UIE8"/>
<accession>R6UIE8</accession>
<keyword evidence="1" id="KW-0472">Membrane</keyword>
<keyword evidence="1" id="KW-1133">Transmembrane helix</keyword>
<gene>
    <name evidence="2" type="ORF">BN626_00302</name>
</gene>
<organism evidence="2 3">
    <name type="scientific">Agathobacter rectalis CAG:36</name>
    <dbReference type="NCBI Taxonomy" id="1263079"/>
    <lineage>
        <taxon>Bacteria</taxon>
        <taxon>Bacillati</taxon>
        <taxon>Bacillota</taxon>
        <taxon>Clostridia</taxon>
        <taxon>Lachnospirales</taxon>
        <taxon>Lachnospiraceae</taxon>
        <taxon>Agathobacter</taxon>
    </lineage>
</organism>
<keyword evidence="1" id="KW-0812">Transmembrane</keyword>
<sequence length="70" mass="7201">MHILAFILIFVVGAIAAACDGDFSGIAAIGKFVGGAILVIGMLWLFTQPVLLVIVIVLLVVIIACCSGTK</sequence>
<feature type="transmembrane region" description="Helical" evidence="1">
    <location>
        <begin position="32"/>
        <end position="65"/>
    </location>
</feature>